<reference evidence="22" key="1">
    <citation type="submission" date="2020-10" db="EMBL/GenBank/DDBJ databases">
        <authorList>
            <person name="Castelo-Branco R."/>
            <person name="Eusebio N."/>
            <person name="Adriana R."/>
            <person name="Vieira A."/>
            <person name="Brugerolle De Fraissinette N."/>
            <person name="Rezende De Castro R."/>
            <person name="Schneider M.P."/>
            <person name="Vasconcelos V."/>
            <person name="Leao P.N."/>
        </authorList>
    </citation>
    <scope>NUCLEOTIDE SEQUENCE</scope>
    <source>
        <strain evidence="22">LEGE 07310</strain>
    </source>
</reference>
<evidence type="ECO:0000256" key="9">
    <source>
        <dbReference type="ARBA" id="ARBA00022692"/>
    </source>
</evidence>
<dbReference type="GO" id="GO:0005886">
    <property type="term" value="C:plasma membrane"/>
    <property type="evidence" value="ECO:0007669"/>
    <property type="project" value="UniProtKB-SubCell"/>
</dbReference>
<dbReference type="Gene3D" id="3.40.50.300">
    <property type="entry name" value="P-loop containing nucleotide triphosphate hydrolases"/>
    <property type="match status" value="1"/>
</dbReference>
<dbReference type="PANTHER" id="PTHR32309">
    <property type="entry name" value="TYROSINE-PROTEIN KINASE"/>
    <property type="match status" value="1"/>
</dbReference>
<organism evidence="22 23">
    <name type="scientific">Vasconcelosia minhoensis LEGE 07310</name>
    <dbReference type="NCBI Taxonomy" id="915328"/>
    <lineage>
        <taxon>Bacteria</taxon>
        <taxon>Bacillati</taxon>
        <taxon>Cyanobacteriota</taxon>
        <taxon>Cyanophyceae</taxon>
        <taxon>Nodosilineales</taxon>
        <taxon>Cymatolegaceae</taxon>
        <taxon>Vasconcelosia</taxon>
        <taxon>Vasconcelosia minhoensis</taxon>
    </lineage>
</organism>
<keyword evidence="10" id="KW-0547">Nucleotide-binding</keyword>
<evidence type="ECO:0000256" key="16">
    <source>
        <dbReference type="ARBA" id="ARBA00051245"/>
    </source>
</evidence>
<dbReference type="AlphaFoldDB" id="A0A8J7AJ31"/>
<dbReference type="InterPro" id="IPR005702">
    <property type="entry name" value="Wzc-like_C"/>
</dbReference>
<dbReference type="GO" id="GO:0005524">
    <property type="term" value="F:ATP binding"/>
    <property type="evidence" value="ECO:0007669"/>
    <property type="project" value="UniProtKB-KW"/>
</dbReference>
<proteinExistence type="inferred from homology"/>
<feature type="compositionally biased region" description="Basic and acidic residues" evidence="18">
    <location>
        <begin position="73"/>
        <end position="84"/>
    </location>
</feature>
<evidence type="ECO:0000256" key="12">
    <source>
        <dbReference type="ARBA" id="ARBA00022840"/>
    </source>
</evidence>
<dbReference type="InterPro" id="IPR050445">
    <property type="entry name" value="Bact_polysacc_biosynth/exp"/>
</dbReference>
<evidence type="ECO:0000256" key="19">
    <source>
        <dbReference type="SAM" id="Phobius"/>
    </source>
</evidence>
<comment type="similarity">
    <text evidence="3">Belongs to the CpsD/CapB family.</text>
</comment>
<dbReference type="SUPFAM" id="SSF52540">
    <property type="entry name" value="P-loop containing nucleoside triphosphate hydrolases"/>
    <property type="match status" value="1"/>
</dbReference>
<keyword evidence="13 19" id="KW-1133">Transmembrane helix</keyword>
<dbReference type="InterPro" id="IPR003856">
    <property type="entry name" value="LPS_length_determ_N"/>
</dbReference>
<evidence type="ECO:0000256" key="2">
    <source>
        <dbReference type="ARBA" id="ARBA00006683"/>
    </source>
</evidence>
<evidence type="ECO:0000256" key="8">
    <source>
        <dbReference type="ARBA" id="ARBA00022679"/>
    </source>
</evidence>
<comment type="similarity">
    <text evidence="4">Belongs to the etk/wzc family.</text>
</comment>
<evidence type="ECO:0000256" key="11">
    <source>
        <dbReference type="ARBA" id="ARBA00022777"/>
    </source>
</evidence>
<feature type="domain" description="Polysaccharide chain length determinant N-terminal" evidence="20">
    <location>
        <begin position="18"/>
        <end position="106"/>
    </location>
</feature>
<comment type="similarity">
    <text evidence="2">Belongs to the CpsC/CapA family.</text>
</comment>
<dbReference type="Proteomes" id="UP000636505">
    <property type="component" value="Unassembled WGS sequence"/>
</dbReference>
<evidence type="ECO:0000256" key="4">
    <source>
        <dbReference type="ARBA" id="ARBA00008883"/>
    </source>
</evidence>
<keyword evidence="11" id="KW-0418">Kinase</keyword>
<evidence type="ECO:0000256" key="15">
    <source>
        <dbReference type="ARBA" id="ARBA00023137"/>
    </source>
</evidence>
<dbReference type="InterPro" id="IPR025669">
    <property type="entry name" value="AAA_dom"/>
</dbReference>
<dbReference type="CDD" id="cd05387">
    <property type="entry name" value="BY-kinase"/>
    <property type="match status" value="1"/>
</dbReference>
<feature type="transmembrane region" description="Helical" evidence="19">
    <location>
        <begin position="29"/>
        <end position="46"/>
    </location>
</feature>
<comment type="caution">
    <text evidence="22">The sequence shown here is derived from an EMBL/GenBank/DDBJ whole genome shotgun (WGS) entry which is preliminary data.</text>
</comment>
<keyword evidence="17" id="KW-0175">Coiled coil</keyword>
<evidence type="ECO:0000313" key="22">
    <source>
        <dbReference type="EMBL" id="MBE9076320.1"/>
    </source>
</evidence>
<dbReference type="NCBIfam" id="TIGR01007">
    <property type="entry name" value="eps_fam"/>
    <property type="match status" value="1"/>
</dbReference>
<comment type="subcellular location">
    <subcellularLocation>
        <location evidence="1">Cell inner membrane</location>
        <topology evidence="1">Multi-pass membrane protein</topology>
    </subcellularLocation>
</comment>
<feature type="region of interest" description="Disordered" evidence="18">
    <location>
        <begin position="62"/>
        <end position="84"/>
    </location>
</feature>
<keyword evidence="12" id="KW-0067">ATP-binding</keyword>
<evidence type="ECO:0000259" key="20">
    <source>
        <dbReference type="Pfam" id="PF02706"/>
    </source>
</evidence>
<keyword evidence="7" id="KW-0997">Cell inner membrane</keyword>
<evidence type="ECO:0000313" key="23">
    <source>
        <dbReference type="Proteomes" id="UP000636505"/>
    </source>
</evidence>
<feature type="domain" description="AAA" evidence="21">
    <location>
        <begin position="548"/>
        <end position="669"/>
    </location>
</feature>
<evidence type="ECO:0000256" key="14">
    <source>
        <dbReference type="ARBA" id="ARBA00023136"/>
    </source>
</evidence>
<sequence>MISSNIDKTTEPELGYGQLLAVLVRRGSWLLGVLAVTLAAAIVFTLREEPTYESSMQLLVEPNYQGEQDPDDQLNRRPDRKSEQDYATQINLMRSSQFTEQAVAQLKPRYPDLTAREAQNSLTLRQVAEDDVDTQIFELTYVSEDPVKSKAFLDTLQGIYQDYNLQQQELRLSKGVSFINSQLQAAREDVTQTQTELEQFRQNQNLIDPQQQAIALTNALNQIEEQQQDIRSEYSGVQARYQALQQQVSLNPGAALMAARLSQSSRYQTLLNELQATELELAQLRSVYTDADPKVQTLLDQRQNQLNLLQQQVSEVLGDIPADLDTSPERLLEQGQLSQVDLEIVNNLAAAEADLVSLEARQQSLAASSQDLRGQLNQFPSLIAQYDRLQPELEIGRTVVEKLLEAQQALRAQLSRGGFSWQVVEFPNLGRKTGPNPKQNLLLGAIVGIFLGAIAAFIREAIDGVVHTSDELKQQTALPLLGIVPSLPSARAGHFPIGLSLFSGQNGANQVQAYSWQPFQNALDLIYKNIQFLNPLSAVKSLTITSALEGEGKTTLAVGLALSAARANQRVLVIDADLRRPCLHRYLSLPNEQGLAESLESSSISPNPVEVTLLGSNFDVLTAGSVSSEPVRLLNSQRMQTLMTTFVAHYDLVILDTPPVLGVVDAVQVASLTSGTILIGRLDRVTQDELNQAAEALSRLNVLGIVANGSKKRSNQYTYLPERNGNTPTLGLLAASSPSRN</sequence>
<evidence type="ECO:0000259" key="21">
    <source>
        <dbReference type="Pfam" id="PF13614"/>
    </source>
</evidence>
<feature type="coiled-coil region" evidence="17">
    <location>
        <begin position="183"/>
        <end position="240"/>
    </location>
</feature>
<evidence type="ECO:0000256" key="18">
    <source>
        <dbReference type="SAM" id="MobiDB-lite"/>
    </source>
</evidence>
<protein>
    <recommendedName>
        <fullName evidence="5">non-specific protein-tyrosine kinase</fullName>
        <ecNumber evidence="5">2.7.10.2</ecNumber>
    </recommendedName>
</protein>
<name>A0A8J7AJ31_9CYAN</name>
<keyword evidence="9 19" id="KW-0812">Transmembrane</keyword>
<dbReference type="PANTHER" id="PTHR32309:SF13">
    <property type="entry name" value="FERRIC ENTEROBACTIN TRANSPORT PROTEIN FEPE"/>
    <property type="match status" value="1"/>
</dbReference>
<keyword evidence="14 19" id="KW-0472">Membrane</keyword>
<dbReference type="Pfam" id="PF13614">
    <property type="entry name" value="AAA_31"/>
    <property type="match status" value="1"/>
</dbReference>
<keyword evidence="15" id="KW-0829">Tyrosine-protein kinase</keyword>
<dbReference type="EC" id="2.7.10.2" evidence="5"/>
<evidence type="ECO:0000256" key="13">
    <source>
        <dbReference type="ARBA" id="ARBA00022989"/>
    </source>
</evidence>
<dbReference type="EMBL" id="JADEXG010000005">
    <property type="protein sequence ID" value="MBE9076320.1"/>
    <property type="molecule type" value="Genomic_DNA"/>
</dbReference>
<evidence type="ECO:0000256" key="6">
    <source>
        <dbReference type="ARBA" id="ARBA00022475"/>
    </source>
</evidence>
<keyword evidence="8" id="KW-0808">Transferase</keyword>
<evidence type="ECO:0000256" key="1">
    <source>
        <dbReference type="ARBA" id="ARBA00004429"/>
    </source>
</evidence>
<evidence type="ECO:0000256" key="10">
    <source>
        <dbReference type="ARBA" id="ARBA00022741"/>
    </source>
</evidence>
<accession>A0A8J7AJ31</accession>
<dbReference type="Pfam" id="PF02706">
    <property type="entry name" value="Wzz"/>
    <property type="match status" value="1"/>
</dbReference>
<evidence type="ECO:0000256" key="3">
    <source>
        <dbReference type="ARBA" id="ARBA00007316"/>
    </source>
</evidence>
<dbReference type="InterPro" id="IPR027417">
    <property type="entry name" value="P-loop_NTPase"/>
</dbReference>
<dbReference type="GO" id="GO:0004715">
    <property type="term" value="F:non-membrane spanning protein tyrosine kinase activity"/>
    <property type="evidence" value="ECO:0007669"/>
    <property type="project" value="UniProtKB-EC"/>
</dbReference>
<gene>
    <name evidence="22" type="ORF">IQ241_03245</name>
</gene>
<evidence type="ECO:0000256" key="5">
    <source>
        <dbReference type="ARBA" id="ARBA00011903"/>
    </source>
</evidence>
<evidence type="ECO:0000256" key="17">
    <source>
        <dbReference type="SAM" id="Coils"/>
    </source>
</evidence>
<comment type="catalytic activity">
    <reaction evidence="16">
        <text>L-tyrosyl-[protein] + ATP = O-phospho-L-tyrosyl-[protein] + ADP + H(+)</text>
        <dbReference type="Rhea" id="RHEA:10596"/>
        <dbReference type="Rhea" id="RHEA-COMP:10136"/>
        <dbReference type="Rhea" id="RHEA-COMP:20101"/>
        <dbReference type="ChEBI" id="CHEBI:15378"/>
        <dbReference type="ChEBI" id="CHEBI:30616"/>
        <dbReference type="ChEBI" id="CHEBI:46858"/>
        <dbReference type="ChEBI" id="CHEBI:61978"/>
        <dbReference type="ChEBI" id="CHEBI:456216"/>
        <dbReference type="EC" id="2.7.10.2"/>
    </reaction>
</comment>
<keyword evidence="6" id="KW-1003">Cell membrane</keyword>
<evidence type="ECO:0000256" key="7">
    <source>
        <dbReference type="ARBA" id="ARBA00022519"/>
    </source>
</evidence>
<keyword evidence="23" id="KW-1185">Reference proteome</keyword>
<dbReference type="RefSeq" id="WP_193904986.1">
    <property type="nucleotide sequence ID" value="NZ_JADEXG010000005.1"/>
</dbReference>